<dbReference type="PANTHER" id="PTHR43024">
    <property type="entry name" value="UDP-N-ACETYLMURAMOYL-TRIPEPTIDE--D-ALANYL-D-ALANINE LIGASE"/>
    <property type="match status" value="1"/>
</dbReference>
<evidence type="ECO:0000256" key="3">
    <source>
        <dbReference type="ARBA" id="ARBA00022840"/>
    </source>
</evidence>
<gene>
    <name evidence="6" type="ORF">A2442_03160</name>
</gene>
<keyword evidence="3" id="KW-0067">ATP-binding</keyword>
<evidence type="ECO:0008006" key="8">
    <source>
        <dbReference type="Google" id="ProtNLM"/>
    </source>
</evidence>
<dbReference type="SUPFAM" id="SSF53244">
    <property type="entry name" value="MurD-like peptide ligases, peptide-binding domain"/>
    <property type="match status" value="1"/>
</dbReference>
<feature type="domain" description="Mur ligase central" evidence="5">
    <location>
        <begin position="102"/>
        <end position="249"/>
    </location>
</feature>
<evidence type="ECO:0000256" key="2">
    <source>
        <dbReference type="ARBA" id="ARBA00022741"/>
    </source>
</evidence>
<feature type="domain" description="Mur ligase C-terminal" evidence="4">
    <location>
        <begin position="273"/>
        <end position="398"/>
    </location>
</feature>
<accession>A0A1F5EJV2</accession>
<dbReference type="Pfam" id="PF08245">
    <property type="entry name" value="Mur_ligase_M"/>
    <property type="match status" value="1"/>
</dbReference>
<evidence type="ECO:0000259" key="4">
    <source>
        <dbReference type="Pfam" id="PF02875"/>
    </source>
</evidence>
<dbReference type="Pfam" id="PF02875">
    <property type="entry name" value="Mur_ligase_C"/>
    <property type="match status" value="1"/>
</dbReference>
<keyword evidence="1" id="KW-0436">Ligase</keyword>
<dbReference type="GO" id="GO:0016881">
    <property type="term" value="F:acid-amino acid ligase activity"/>
    <property type="evidence" value="ECO:0007669"/>
    <property type="project" value="InterPro"/>
</dbReference>
<organism evidence="6 7">
    <name type="scientific">Candidatus Campbellbacteria bacterium RIFOXYC2_FULL_35_25</name>
    <dbReference type="NCBI Taxonomy" id="1797582"/>
    <lineage>
        <taxon>Bacteria</taxon>
        <taxon>Candidatus Campbelliibacteriota</taxon>
    </lineage>
</organism>
<name>A0A1F5EJV2_9BACT</name>
<dbReference type="STRING" id="1797582.A2442_03160"/>
<dbReference type="InterPro" id="IPR004101">
    <property type="entry name" value="Mur_ligase_C"/>
</dbReference>
<sequence length="423" mass="47044">MKSTFKKIIVFIIQLEAKIVLKKYKPKIVAITGSVGKTTAKDAIFTVLSSAFFVRKSEKSFNSEIGVPLSILGCPNGGNNIFIWLKNIFEGLALILFKNHYPKWLVLEVGADHPNDIEDIAKWLKPDIAVITRFAEIPVHVEYFDSPDAVIQEKKKLVRYLKEDGYIILNYDDKDVLKIKEENDQKTITYGLENDEADIWGSNNQFSYKEGKVTGMVFKANSKGTSVPVNMTGVIGVQHIYPALAAIAVGISQGLNLVSMSQALSEDHLAQPGRMKLIEGIKNSIIIDDSYNSSPLAVEWALKMLGEVEAERKIAVLGDMMELGEYATEEHKKAGKIVAGICDILLVVGLRAKDIAEGAHKSGMNKKNIFEFDDSQKAGAFLQNLIKEKDLILVKGSRWATRMEFVVEEVMAHPEKADELLVR</sequence>
<dbReference type="InterPro" id="IPR013221">
    <property type="entry name" value="Mur_ligase_cen"/>
</dbReference>
<reference evidence="6 7" key="1">
    <citation type="journal article" date="2016" name="Nat. Commun.">
        <title>Thousands of microbial genomes shed light on interconnected biogeochemical processes in an aquifer system.</title>
        <authorList>
            <person name="Anantharaman K."/>
            <person name="Brown C.T."/>
            <person name="Hug L.A."/>
            <person name="Sharon I."/>
            <person name="Castelle C.J."/>
            <person name="Probst A.J."/>
            <person name="Thomas B.C."/>
            <person name="Singh A."/>
            <person name="Wilkins M.J."/>
            <person name="Karaoz U."/>
            <person name="Brodie E.L."/>
            <person name="Williams K.H."/>
            <person name="Hubbard S.S."/>
            <person name="Banfield J.F."/>
        </authorList>
    </citation>
    <scope>NUCLEOTIDE SEQUENCE [LARGE SCALE GENOMIC DNA]</scope>
</reference>
<evidence type="ECO:0000313" key="6">
    <source>
        <dbReference type="EMBL" id="OGD67476.1"/>
    </source>
</evidence>
<keyword evidence="2" id="KW-0547">Nucleotide-binding</keyword>
<dbReference type="Gene3D" id="3.40.1190.10">
    <property type="entry name" value="Mur-like, catalytic domain"/>
    <property type="match status" value="1"/>
</dbReference>
<dbReference type="InterPro" id="IPR036565">
    <property type="entry name" value="Mur-like_cat_sf"/>
</dbReference>
<protein>
    <recommendedName>
        <fullName evidence="8">UDP-N-acetylmuramoyl-tripeptide--D-alanyl-D-alanine ligase</fullName>
    </recommendedName>
</protein>
<dbReference type="Gene3D" id="3.90.190.20">
    <property type="entry name" value="Mur ligase, C-terminal domain"/>
    <property type="match status" value="1"/>
</dbReference>
<evidence type="ECO:0000256" key="1">
    <source>
        <dbReference type="ARBA" id="ARBA00022598"/>
    </source>
</evidence>
<evidence type="ECO:0000259" key="5">
    <source>
        <dbReference type="Pfam" id="PF08245"/>
    </source>
</evidence>
<comment type="caution">
    <text evidence="6">The sequence shown here is derived from an EMBL/GenBank/DDBJ whole genome shotgun (WGS) entry which is preliminary data.</text>
</comment>
<dbReference type="PANTHER" id="PTHR43024:SF1">
    <property type="entry name" value="UDP-N-ACETYLMURAMOYL-TRIPEPTIDE--D-ALANYL-D-ALANINE LIGASE"/>
    <property type="match status" value="1"/>
</dbReference>
<dbReference type="Proteomes" id="UP000179003">
    <property type="component" value="Unassembled WGS sequence"/>
</dbReference>
<dbReference type="InterPro" id="IPR051046">
    <property type="entry name" value="MurCDEF_CellWall_CoF430Synth"/>
</dbReference>
<dbReference type="EMBL" id="MFAE01000005">
    <property type="protein sequence ID" value="OGD67476.1"/>
    <property type="molecule type" value="Genomic_DNA"/>
</dbReference>
<evidence type="ECO:0000313" key="7">
    <source>
        <dbReference type="Proteomes" id="UP000179003"/>
    </source>
</evidence>
<dbReference type="InterPro" id="IPR036615">
    <property type="entry name" value="Mur_ligase_C_dom_sf"/>
</dbReference>
<proteinExistence type="predicted"/>
<dbReference type="GO" id="GO:0005524">
    <property type="term" value="F:ATP binding"/>
    <property type="evidence" value="ECO:0007669"/>
    <property type="project" value="UniProtKB-KW"/>
</dbReference>
<dbReference type="AlphaFoldDB" id="A0A1F5EJV2"/>
<dbReference type="SUPFAM" id="SSF53623">
    <property type="entry name" value="MurD-like peptide ligases, catalytic domain"/>
    <property type="match status" value="1"/>
</dbReference>